<protein>
    <submittedName>
        <fullName evidence="1">Uncharacterized protein</fullName>
    </submittedName>
</protein>
<dbReference type="Proteomes" id="UP000095472">
    <property type="component" value="Chromosome"/>
</dbReference>
<keyword evidence="2" id="KW-1185">Reference proteome</keyword>
<name>A0ACD5GSK9_9CYAN</name>
<reference evidence="1 2" key="1">
    <citation type="journal article" date="2016" name="Genome Announc.">
        <title>Draft Genome Sequence of the Thermotolerant Cyanobacterium Desertifilum sp. IPPAS B-1220.</title>
        <authorList>
            <person name="Mironov K.S."/>
            <person name="Sinetova M.A."/>
            <person name="Bolatkhan K."/>
            <person name="Zayadan B.K."/>
            <person name="Ustinova V.V."/>
            <person name="Kupriyanova E.V."/>
            <person name="Skrypnik A.N."/>
            <person name="Gogoleva N.E."/>
            <person name="Gogolev Y.V."/>
            <person name="Los D.A."/>
        </authorList>
    </citation>
    <scope>NUCLEOTIDE SEQUENCE [LARGE SCALE GENOMIC DNA]</scope>
    <source>
        <strain evidence="1 2">IPPAS B-1220</strain>
    </source>
</reference>
<accession>A0ACD5GSK9</accession>
<sequence length="68" mass="7891">MNACRFLETEDCNELFPSLAFDEIDIDTSYEPFSREPEYIEANRLLIEELPLQSVQGVLDLVPAVRER</sequence>
<evidence type="ECO:0000313" key="2">
    <source>
        <dbReference type="Proteomes" id="UP000095472"/>
    </source>
</evidence>
<dbReference type="EMBL" id="CP182909">
    <property type="protein sequence ID" value="XPM63480.1"/>
    <property type="molecule type" value="Genomic_DNA"/>
</dbReference>
<proteinExistence type="predicted"/>
<gene>
    <name evidence="1" type="ORF">BH720_029960</name>
</gene>
<evidence type="ECO:0000313" key="1">
    <source>
        <dbReference type="EMBL" id="XPM63480.1"/>
    </source>
</evidence>
<organism evidence="1 2">
    <name type="scientific">Desertifilum tharense IPPAS B-1220</name>
    <dbReference type="NCBI Taxonomy" id="1781255"/>
    <lineage>
        <taxon>Bacteria</taxon>
        <taxon>Bacillati</taxon>
        <taxon>Cyanobacteriota</taxon>
        <taxon>Cyanophyceae</taxon>
        <taxon>Desertifilales</taxon>
        <taxon>Desertifilaceae</taxon>
        <taxon>Desertifilum</taxon>
    </lineage>
</organism>